<sequence length="76" mass="8639">MGNFPWIKFSAFSVAPTTPSEEELYRAMAPDIRRKVDAARAARLARENETKKQVEEQILSQNNPEAVKPIWADPPK</sequence>
<keyword evidence="3" id="KW-1185">Reference proteome</keyword>
<protein>
    <submittedName>
        <fullName evidence="2">Uncharacterized protein</fullName>
    </submittedName>
</protein>
<name>A0A409WC11_9AGAR</name>
<dbReference type="InParanoid" id="A0A409WC11"/>
<comment type="caution">
    <text evidence="2">The sequence shown here is derived from an EMBL/GenBank/DDBJ whole genome shotgun (WGS) entry which is preliminary data.</text>
</comment>
<dbReference type="OrthoDB" id="5576752at2759"/>
<dbReference type="EMBL" id="NHTK01005617">
    <property type="protein sequence ID" value="PPQ76019.1"/>
    <property type="molecule type" value="Genomic_DNA"/>
</dbReference>
<evidence type="ECO:0000256" key="1">
    <source>
        <dbReference type="SAM" id="MobiDB-lite"/>
    </source>
</evidence>
<dbReference type="AlphaFoldDB" id="A0A409WC11"/>
<evidence type="ECO:0000313" key="3">
    <source>
        <dbReference type="Proteomes" id="UP000284842"/>
    </source>
</evidence>
<proteinExistence type="predicted"/>
<dbReference type="Proteomes" id="UP000284842">
    <property type="component" value="Unassembled WGS sequence"/>
</dbReference>
<dbReference type="STRING" id="181874.A0A409WC11"/>
<organism evidence="2 3">
    <name type="scientific">Panaeolus cyanescens</name>
    <dbReference type="NCBI Taxonomy" id="181874"/>
    <lineage>
        <taxon>Eukaryota</taxon>
        <taxon>Fungi</taxon>
        <taxon>Dikarya</taxon>
        <taxon>Basidiomycota</taxon>
        <taxon>Agaricomycotina</taxon>
        <taxon>Agaricomycetes</taxon>
        <taxon>Agaricomycetidae</taxon>
        <taxon>Agaricales</taxon>
        <taxon>Agaricineae</taxon>
        <taxon>Galeropsidaceae</taxon>
        <taxon>Panaeolus</taxon>
    </lineage>
</organism>
<evidence type="ECO:0000313" key="2">
    <source>
        <dbReference type="EMBL" id="PPQ76019.1"/>
    </source>
</evidence>
<accession>A0A409WC11</accession>
<reference evidence="2 3" key="1">
    <citation type="journal article" date="2018" name="Evol. Lett.">
        <title>Horizontal gene cluster transfer increased hallucinogenic mushroom diversity.</title>
        <authorList>
            <person name="Reynolds H.T."/>
            <person name="Vijayakumar V."/>
            <person name="Gluck-Thaler E."/>
            <person name="Korotkin H.B."/>
            <person name="Matheny P.B."/>
            <person name="Slot J.C."/>
        </authorList>
    </citation>
    <scope>NUCLEOTIDE SEQUENCE [LARGE SCALE GENOMIC DNA]</scope>
    <source>
        <strain evidence="2 3">2629</strain>
    </source>
</reference>
<gene>
    <name evidence="2" type="ORF">CVT24_006566</name>
</gene>
<feature type="region of interest" description="Disordered" evidence="1">
    <location>
        <begin position="47"/>
        <end position="76"/>
    </location>
</feature>